<proteinExistence type="predicted"/>
<evidence type="ECO:0000256" key="5">
    <source>
        <dbReference type="ARBA" id="ARBA00023136"/>
    </source>
</evidence>
<dbReference type="PANTHER" id="PTHR43124:SF3">
    <property type="entry name" value="CHLORAMPHENICOL EFFLUX PUMP RV0191"/>
    <property type="match status" value="1"/>
</dbReference>
<dbReference type="Proteomes" id="UP000464751">
    <property type="component" value="Chromosome"/>
</dbReference>
<evidence type="ECO:0000313" key="8">
    <source>
        <dbReference type="EMBL" id="QIB32697.1"/>
    </source>
</evidence>
<dbReference type="KEGG" id="apra:G3A50_02500"/>
<evidence type="ECO:0000256" key="1">
    <source>
        <dbReference type="ARBA" id="ARBA00004651"/>
    </source>
</evidence>
<dbReference type="SUPFAM" id="SSF103473">
    <property type="entry name" value="MFS general substrate transporter"/>
    <property type="match status" value="1"/>
</dbReference>
<evidence type="ECO:0000256" key="4">
    <source>
        <dbReference type="ARBA" id="ARBA00022989"/>
    </source>
</evidence>
<comment type="subcellular location">
    <subcellularLocation>
        <location evidence="1">Cell membrane</location>
        <topology evidence="1">Multi-pass membrane protein</topology>
    </subcellularLocation>
</comment>
<dbReference type="Gene3D" id="1.20.1250.20">
    <property type="entry name" value="MFS general substrate transporter like domains"/>
    <property type="match status" value="1"/>
</dbReference>
<feature type="transmembrane region" description="Helical" evidence="6">
    <location>
        <begin position="150"/>
        <end position="175"/>
    </location>
</feature>
<feature type="transmembrane region" description="Helical" evidence="6">
    <location>
        <begin position="310"/>
        <end position="333"/>
    </location>
</feature>
<protein>
    <submittedName>
        <fullName evidence="8">MFS transporter</fullName>
    </submittedName>
</protein>
<dbReference type="EMBL" id="CP048630">
    <property type="protein sequence ID" value="QIB32697.1"/>
    <property type="molecule type" value="Genomic_DNA"/>
</dbReference>
<dbReference type="GO" id="GO:0022857">
    <property type="term" value="F:transmembrane transporter activity"/>
    <property type="evidence" value="ECO:0007669"/>
    <property type="project" value="InterPro"/>
</dbReference>
<feature type="transmembrane region" description="Helical" evidence="6">
    <location>
        <begin position="345"/>
        <end position="367"/>
    </location>
</feature>
<feature type="transmembrane region" description="Helical" evidence="6">
    <location>
        <begin position="116"/>
        <end position="138"/>
    </location>
</feature>
<feature type="transmembrane region" description="Helical" evidence="6">
    <location>
        <begin position="285"/>
        <end position="304"/>
    </location>
</feature>
<dbReference type="InterPro" id="IPR020846">
    <property type="entry name" value="MFS_dom"/>
</dbReference>
<feature type="transmembrane region" description="Helical" evidence="6">
    <location>
        <begin position="225"/>
        <end position="252"/>
    </location>
</feature>
<feature type="transmembrane region" description="Helical" evidence="6">
    <location>
        <begin position="26"/>
        <end position="48"/>
    </location>
</feature>
<keyword evidence="9" id="KW-1185">Reference proteome</keyword>
<feature type="transmembrane region" description="Helical" evidence="6">
    <location>
        <begin position="373"/>
        <end position="392"/>
    </location>
</feature>
<name>A0A6P1YHC7_9HYPH</name>
<feature type="transmembrane region" description="Helical" evidence="6">
    <location>
        <begin position="258"/>
        <end position="278"/>
    </location>
</feature>
<keyword evidence="5 6" id="KW-0472">Membrane</keyword>
<feature type="domain" description="Major facilitator superfamily (MFS) profile" evidence="7">
    <location>
        <begin position="25"/>
        <end position="400"/>
    </location>
</feature>
<dbReference type="AlphaFoldDB" id="A0A6P1YHC7"/>
<dbReference type="RefSeq" id="WP_163073784.1">
    <property type="nucleotide sequence ID" value="NZ_CP048630.1"/>
</dbReference>
<dbReference type="InterPro" id="IPR011701">
    <property type="entry name" value="MFS"/>
</dbReference>
<evidence type="ECO:0000256" key="3">
    <source>
        <dbReference type="ARBA" id="ARBA00022692"/>
    </source>
</evidence>
<feature type="transmembrane region" description="Helical" evidence="6">
    <location>
        <begin position="181"/>
        <end position="204"/>
    </location>
</feature>
<gene>
    <name evidence="8" type="ORF">G3A50_02500</name>
</gene>
<keyword evidence="3 6" id="KW-0812">Transmembrane</keyword>
<feature type="transmembrane region" description="Helical" evidence="6">
    <location>
        <begin position="91"/>
        <end position="110"/>
    </location>
</feature>
<dbReference type="Pfam" id="PF07690">
    <property type="entry name" value="MFS_1"/>
    <property type="match status" value="1"/>
</dbReference>
<dbReference type="GO" id="GO:0005886">
    <property type="term" value="C:plasma membrane"/>
    <property type="evidence" value="ECO:0007669"/>
    <property type="project" value="UniProtKB-SubCell"/>
</dbReference>
<dbReference type="PANTHER" id="PTHR43124">
    <property type="entry name" value="PURINE EFFLUX PUMP PBUE"/>
    <property type="match status" value="1"/>
</dbReference>
<accession>A0A6P1YHC7</accession>
<evidence type="ECO:0000313" key="9">
    <source>
        <dbReference type="Proteomes" id="UP000464751"/>
    </source>
</evidence>
<dbReference type="InterPro" id="IPR036259">
    <property type="entry name" value="MFS_trans_sf"/>
</dbReference>
<evidence type="ECO:0000256" key="2">
    <source>
        <dbReference type="ARBA" id="ARBA00022475"/>
    </source>
</evidence>
<evidence type="ECO:0000259" key="7">
    <source>
        <dbReference type="PROSITE" id="PS50850"/>
    </source>
</evidence>
<evidence type="ECO:0000256" key="6">
    <source>
        <dbReference type="SAM" id="Phobius"/>
    </source>
</evidence>
<organism evidence="8 9">
    <name type="scientific">Ancylobacter pratisalsi</name>
    <dbReference type="NCBI Taxonomy" id="1745854"/>
    <lineage>
        <taxon>Bacteria</taxon>
        <taxon>Pseudomonadati</taxon>
        <taxon>Pseudomonadota</taxon>
        <taxon>Alphaproteobacteria</taxon>
        <taxon>Hyphomicrobiales</taxon>
        <taxon>Xanthobacteraceae</taxon>
        <taxon>Ancylobacter</taxon>
    </lineage>
</organism>
<dbReference type="PROSITE" id="PS50850">
    <property type="entry name" value="MFS"/>
    <property type="match status" value="1"/>
</dbReference>
<dbReference type="CDD" id="cd17324">
    <property type="entry name" value="MFS_NepI_like"/>
    <property type="match status" value="1"/>
</dbReference>
<sequence>MTTETIICADTAPGAPAAAKLPVSGLLALAMAAFITILTEALPAGLLLQMSADLDVSPALIGQLVTAYAVGSLLAAIPLTAATQGVRRRPLLLCAVAGFAVVNTVTALSTDYTLILVARFIAGVSAGLLWALVAGYAARMAPEHLKGRAIAIAMVGTPLALSLGIPVGTFIGAVLGWRTTFLGMSGMTLLLIGWVLWQVPDFAGQPAERRAGFRQVFRLPGVRPILLVTLLFVLAHNILYTYIAPFLAAAGLTPRVDLVLFAFGAAALGGIVLTGLLIDRHLRSLVLASTALFLGASLSLGLWNTAPGPVLIAVAVWGLAFGGAATLFQTALAEASGDAADLAQSMLVTVWNIAIAGGGLIGGALLGTFGVGAFPWGLTALLVPAFLIANAARRHGFPSA</sequence>
<feature type="transmembrane region" description="Helical" evidence="6">
    <location>
        <begin position="60"/>
        <end position="79"/>
    </location>
</feature>
<dbReference type="InterPro" id="IPR050189">
    <property type="entry name" value="MFS_Efflux_Transporters"/>
</dbReference>
<keyword evidence="2" id="KW-1003">Cell membrane</keyword>
<reference evidence="8 9" key="1">
    <citation type="submission" date="2020-02" db="EMBL/GenBank/DDBJ databases">
        <authorList>
            <person name="Li G."/>
        </authorList>
    </citation>
    <scope>NUCLEOTIDE SEQUENCE [LARGE SCALE GENOMIC DNA]</scope>
    <source>
        <strain evidence="8 9">DSM 102029</strain>
    </source>
</reference>
<keyword evidence="4 6" id="KW-1133">Transmembrane helix</keyword>